<dbReference type="PROSITE" id="PS50041">
    <property type="entry name" value="C_TYPE_LECTIN_2"/>
    <property type="match status" value="2"/>
</dbReference>
<dbReference type="AlphaFoldDB" id="A0AA88PWL9"/>
<keyword evidence="2" id="KW-1133">Transmembrane helix</keyword>
<accession>A0AA88PWL9</accession>
<evidence type="ECO:0000259" key="3">
    <source>
        <dbReference type="PROSITE" id="PS50041"/>
    </source>
</evidence>
<comment type="caution">
    <text evidence="4">The sequence shown here is derived from an EMBL/GenBank/DDBJ whole genome shotgun (WGS) entry which is preliminary data.</text>
</comment>
<keyword evidence="5" id="KW-1185">Reference proteome</keyword>
<dbReference type="InterPro" id="IPR016186">
    <property type="entry name" value="C-type_lectin-like/link_sf"/>
</dbReference>
<keyword evidence="2" id="KW-0812">Transmembrane</keyword>
<dbReference type="EMBL" id="JAUYZG010000009">
    <property type="protein sequence ID" value="KAK2898809.1"/>
    <property type="molecule type" value="Genomic_DNA"/>
</dbReference>
<dbReference type="SMART" id="SM00034">
    <property type="entry name" value="CLECT"/>
    <property type="match status" value="2"/>
</dbReference>
<dbReference type="SUPFAM" id="SSF56436">
    <property type="entry name" value="C-type lectin-like"/>
    <property type="match status" value="2"/>
</dbReference>
<name>A0AA88PWL9_9TELE</name>
<keyword evidence="2" id="KW-0472">Membrane</keyword>
<evidence type="ECO:0000313" key="4">
    <source>
        <dbReference type="EMBL" id="KAK2898809.1"/>
    </source>
</evidence>
<dbReference type="InterPro" id="IPR016187">
    <property type="entry name" value="CTDL_fold"/>
</dbReference>
<dbReference type="InterPro" id="IPR033989">
    <property type="entry name" value="CD209-like_CTLD"/>
</dbReference>
<dbReference type="PANTHER" id="PTHR22803">
    <property type="entry name" value="MANNOSE, PHOSPHOLIPASE, LECTIN RECEPTOR RELATED"/>
    <property type="match status" value="1"/>
</dbReference>
<dbReference type="GO" id="GO:0030246">
    <property type="term" value="F:carbohydrate binding"/>
    <property type="evidence" value="ECO:0007669"/>
    <property type="project" value="UniProtKB-KW"/>
</dbReference>
<organism evidence="4 5">
    <name type="scientific">Cirrhinus molitorella</name>
    <name type="common">mud carp</name>
    <dbReference type="NCBI Taxonomy" id="172907"/>
    <lineage>
        <taxon>Eukaryota</taxon>
        <taxon>Metazoa</taxon>
        <taxon>Chordata</taxon>
        <taxon>Craniata</taxon>
        <taxon>Vertebrata</taxon>
        <taxon>Euteleostomi</taxon>
        <taxon>Actinopterygii</taxon>
        <taxon>Neopterygii</taxon>
        <taxon>Teleostei</taxon>
        <taxon>Ostariophysi</taxon>
        <taxon>Cypriniformes</taxon>
        <taxon>Cyprinidae</taxon>
        <taxon>Labeoninae</taxon>
        <taxon>Labeonini</taxon>
        <taxon>Cirrhinus</taxon>
    </lineage>
</organism>
<proteinExistence type="predicted"/>
<evidence type="ECO:0000256" key="1">
    <source>
        <dbReference type="ARBA" id="ARBA00022734"/>
    </source>
</evidence>
<feature type="domain" description="C-type lectin" evidence="3">
    <location>
        <begin position="157"/>
        <end position="275"/>
    </location>
</feature>
<feature type="transmembrane region" description="Helical" evidence="2">
    <location>
        <begin position="342"/>
        <end position="361"/>
    </location>
</feature>
<evidence type="ECO:0000313" key="5">
    <source>
        <dbReference type="Proteomes" id="UP001187343"/>
    </source>
</evidence>
<protein>
    <recommendedName>
        <fullName evidence="3">C-type lectin domain-containing protein</fullName>
    </recommendedName>
</protein>
<keyword evidence="1" id="KW-0430">Lectin</keyword>
<reference evidence="4" key="1">
    <citation type="submission" date="2023-08" db="EMBL/GenBank/DDBJ databases">
        <title>Chromosome-level Genome Assembly of mud carp (Cirrhinus molitorella).</title>
        <authorList>
            <person name="Liu H."/>
        </authorList>
    </citation>
    <scope>NUCLEOTIDE SEQUENCE</scope>
    <source>
        <strain evidence="4">Prfri</strain>
        <tissue evidence="4">Muscle</tissue>
    </source>
</reference>
<feature type="transmembrane region" description="Helical" evidence="2">
    <location>
        <begin position="101"/>
        <end position="122"/>
    </location>
</feature>
<gene>
    <name evidence="4" type="ORF">Q8A67_010227</name>
</gene>
<feature type="domain" description="C-type lectin" evidence="3">
    <location>
        <begin position="411"/>
        <end position="534"/>
    </location>
</feature>
<sequence length="540" mass="62211">MLLVQSLKALYTRINSHCSVKPRALVWLRGETSPSGVILPFHTVFTFHVVPWKTVLQGVTLISYRLTDIPQGMQSNKLSDDVEGNPDRVDPFYHQGKVACVMFTVLLLFSFLVIGIVTGLNFRKNPQEDQTRGLLSDDITPIPFQNKGLCSDGWVSYKNTCYLIMSVNRTWELSEALCHIHGAHLMVVNNEEELEFISRVVQKRTDYWIGLKRNKMGQWFWVNGDNYNLTPHFWDENQPAYWDMESCVHFKGSDTARQKLMHDADCHSERYHICERKIEKGMWTLTATKEGKLTKTVTLNNMESVSYDRFTTSEAEINHTGQKFLPESVFFSPTGRQNRKMYILYGVLVLYVFILTLAVGIKISQVSKDVADVRLSLETLKAPKTVSFENAHFSERVMPVQGPCEADWLFYKDSCYFQSLTKKNWQTAEKSCVEKKSHLVVVNDLAELDFLSSIVKMSDSYWIGLVEKQEGKWSWVDGTDFSTTEHHWDVGQPDDWDFRVNGEDCGQLHARLTLGRRRLWNDADCTLSYPYICEGKPKSH</sequence>
<dbReference type="CDD" id="cd03590">
    <property type="entry name" value="CLECT_DC-SIGN_like"/>
    <property type="match status" value="1"/>
</dbReference>
<evidence type="ECO:0000256" key="2">
    <source>
        <dbReference type="SAM" id="Phobius"/>
    </source>
</evidence>
<dbReference type="Proteomes" id="UP001187343">
    <property type="component" value="Unassembled WGS sequence"/>
</dbReference>
<dbReference type="InterPro" id="IPR050111">
    <property type="entry name" value="C-type_lectin/snaclec_domain"/>
</dbReference>
<dbReference type="Gene3D" id="3.10.100.10">
    <property type="entry name" value="Mannose-Binding Protein A, subunit A"/>
    <property type="match status" value="2"/>
</dbReference>
<dbReference type="Pfam" id="PF00059">
    <property type="entry name" value="Lectin_C"/>
    <property type="match status" value="2"/>
</dbReference>
<dbReference type="InterPro" id="IPR001304">
    <property type="entry name" value="C-type_lectin-like"/>
</dbReference>